<comment type="caution">
    <text evidence="2">The sequence shown here is derived from an EMBL/GenBank/DDBJ whole genome shotgun (WGS) entry which is preliminary data.</text>
</comment>
<proteinExistence type="predicted"/>
<name>A0A3L7J584_9MICO</name>
<reference evidence="2 3" key="1">
    <citation type="submission" date="2018-10" db="EMBL/GenBank/DDBJ databases">
        <authorList>
            <person name="Li J."/>
        </authorList>
    </citation>
    <scope>NUCLEOTIDE SEQUENCE [LARGE SCALE GENOMIC DNA]</scope>
    <source>
        <strain evidence="2 3">ZD1-4</strain>
    </source>
</reference>
<evidence type="ECO:0000313" key="3">
    <source>
        <dbReference type="Proteomes" id="UP000282460"/>
    </source>
</evidence>
<dbReference type="EMBL" id="RCWJ01000001">
    <property type="protein sequence ID" value="RLQ85660.1"/>
    <property type="molecule type" value="Genomic_DNA"/>
</dbReference>
<dbReference type="RefSeq" id="WP_121658025.1">
    <property type="nucleotide sequence ID" value="NZ_BMEK01000001.1"/>
</dbReference>
<evidence type="ECO:0000313" key="2">
    <source>
        <dbReference type="EMBL" id="RLQ85660.1"/>
    </source>
</evidence>
<dbReference type="OrthoDB" id="5126098at2"/>
<keyword evidence="1" id="KW-0472">Membrane</keyword>
<keyword evidence="1" id="KW-1133">Transmembrane helix</keyword>
<dbReference type="Proteomes" id="UP000282460">
    <property type="component" value="Unassembled WGS sequence"/>
</dbReference>
<accession>A0A3L7J584</accession>
<organism evidence="2 3">
    <name type="scientific">Mycetocola zhadangensis</name>
    <dbReference type="NCBI Taxonomy" id="1164595"/>
    <lineage>
        <taxon>Bacteria</taxon>
        <taxon>Bacillati</taxon>
        <taxon>Actinomycetota</taxon>
        <taxon>Actinomycetes</taxon>
        <taxon>Micrococcales</taxon>
        <taxon>Microbacteriaceae</taxon>
        <taxon>Mycetocola</taxon>
    </lineage>
</organism>
<gene>
    <name evidence="2" type="ORF">D9V28_01940</name>
</gene>
<keyword evidence="1" id="KW-0812">Transmembrane</keyword>
<evidence type="ECO:0000256" key="1">
    <source>
        <dbReference type="SAM" id="Phobius"/>
    </source>
</evidence>
<dbReference type="AlphaFoldDB" id="A0A3L7J584"/>
<protein>
    <submittedName>
        <fullName evidence="2">Uncharacterized protein</fullName>
    </submittedName>
</protein>
<feature type="transmembrane region" description="Helical" evidence="1">
    <location>
        <begin position="50"/>
        <end position="78"/>
    </location>
</feature>
<sequence length="85" mass="8964">MKRWIIGVASILVLSIFALLAVKTYADIGRGLGVQFGPMDSPEAALPVAVGFGSMYLIGISAVVLVALIGVTIVRAYFPRGDGRR</sequence>
<keyword evidence="3" id="KW-1185">Reference proteome</keyword>